<comment type="function">
    <text evidence="3">Catalyzes the cyclization of 5-formylamidoimidazole-4-carboxamide ribonucleotide to IMP.</text>
</comment>
<keyword evidence="1 3" id="KW-0658">Purine biosynthesis</keyword>
<feature type="domain" description="Inosine monophosphate cyclohydrolase-like" evidence="5">
    <location>
        <begin position="2"/>
        <end position="193"/>
    </location>
</feature>
<dbReference type="EC" id="3.5.4.10" evidence="3 4"/>
<dbReference type="SUPFAM" id="SSF75569">
    <property type="entry name" value="Archaeal IMP cyclohydrolase PurO"/>
    <property type="match status" value="1"/>
</dbReference>
<dbReference type="HAMAP" id="MF_00705">
    <property type="entry name" value="IMP_cyclohydrol"/>
    <property type="match status" value="1"/>
</dbReference>
<keyword evidence="2 3" id="KW-0378">Hydrolase</keyword>
<dbReference type="RefSeq" id="WP_048085703.1">
    <property type="nucleotide sequence ID" value="NZ_CP006933.1"/>
</dbReference>
<dbReference type="PIRSF" id="PIRSF004866">
    <property type="entry name" value="IMP_cclhdr_arch"/>
    <property type="match status" value="1"/>
</dbReference>
<comment type="pathway">
    <text evidence="3">Purine metabolism; IMP biosynthesis via de novo pathway; IMP from 5-formamido-1-(5-phospho-D-ribosyl)imidazole-4-carboxamide: step 1/1.</text>
</comment>
<comment type="similarity">
    <text evidence="3">Belongs to the archaeal IMP cyclohydrolase family.</text>
</comment>
<dbReference type="Proteomes" id="UP000029661">
    <property type="component" value="Chromosome"/>
</dbReference>
<gene>
    <name evidence="3 6" type="primary">purO</name>
    <name evidence="6" type="ORF">BRM9_2097</name>
</gene>
<protein>
    <recommendedName>
        <fullName evidence="3 4">IMP cyclohydrolase</fullName>
        <ecNumber evidence="3 4">3.5.4.10</ecNumber>
    </recommendedName>
    <alternativeName>
        <fullName evidence="3">IMP synthase</fullName>
    </alternativeName>
    <alternativeName>
        <fullName evidence="3">Inosinicase</fullName>
    </alternativeName>
</protein>
<dbReference type="STRING" id="2162.BRM9_2097"/>
<dbReference type="OrthoDB" id="92928at2157"/>
<dbReference type="KEGG" id="mfc:BRM9_2097"/>
<evidence type="ECO:0000256" key="2">
    <source>
        <dbReference type="ARBA" id="ARBA00022801"/>
    </source>
</evidence>
<dbReference type="AlphaFoldDB" id="A0A089ZVR6"/>
<dbReference type="EMBL" id="CP006933">
    <property type="protein sequence ID" value="AIS32899.1"/>
    <property type="molecule type" value="Genomic_DNA"/>
</dbReference>
<name>A0A089ZVR6_METFO</name>
<dbReference type="InterPro" id="IPR020600">
    <property type="entry name" value="IMP_cyclohydrolase-like"/>
</dbReference>
<sequence>MYLGRILAVGSNETGNFVAYRVSSRSFPNRITRTFPDRVAVVPKEGHEKDVFVSPYIAYNCIRLVDDVAVVSNGSHTDVIAEKIVSGMSIRDSLALSLMTMDYEKDDFNTPRIAGAVTMDGEAYIGIVTHEKVQVEKVPAGEASYISTYEHIEPHEVEFTAGNVAEAAQYIMDQGKFKDFTNPVTSAAAFGKENWKLESI</sequence>
<evidence type="ECO:0000313" key="6">
    <source>
        <dbReference type="EMBL" id="AIS32899.1"/>
    </source>
</evidence>
<dbReference type="GeneID" id="24793266"/>
<dbReference type="Gene3D" id="3.60.20.20">
    <property type="entry name" value="Inosine monophosphate cyclohydrolase-like"/>
    <property type="match status" value="1"/>
</dbReference>
<proteinExistence type="inferred from homology"/>
<evidence type="ECO:0000256" key="3">
    <source>
        <dbReference type="HAMAP-Rule" id="MF_00705"/>
    </source>
</evidence>
<dbReference type="InterPro" id="IPR036795">
    <property type="entry name" value="IMP_cyclohydrolase-like_sf"/>
</dbReference>
<evidence type="ECO:0000259" key="5">
    <source>
        <dbReference type="Pfam" id="PF07826"/>
    </source>
</evidence>
<evidence type="ECO:0000313" key="7">
    <source>
        <dbReference type="Proteomes" id="UP000029661"/>
    </source>
</evidence>
<comment type="catalytic activity">
    <reaction evidence="3">
        <text>IMP + H2O = 5-formamido-1-(5-phospho-D-ribosyl)imidazole-4-carboxamide</text>
        <dbReference type="Rhea" id="RHEA:18445"/>
        <dbReference type="ChEBI" id="CHEBI:15377"/>
        <dbReference type="ChEBI" id="CHEBI:58053"/>
        <dbReference type="ChEBI" id="CHEBI:58467"/>
        <dbReference type="EC" id="3.5.4.10"/>
    </reaction>
</comment>
<dbReference type="InterPro" id="IPR010191">
    <property type="entry name" value="IMP_cyclohydrolase"/>
</dbReference>
<organism evidence="6 7">
    <name type="scientific">Methanobacterium formicicum</name>
    <dbReference type="NCBI Taxonomy" id="2162"/>
    <lineage>
        <taxon>Archaea</taxon>
        <taxon>Methanobacteriati</taxon>
        <taxon>Methanobacteriota</taxon>
        <taxon>Methanomada group</taxon>
        <taxon>Methanobacteria</taxon>
        <taxon>Methanobacteriales</taxon>
        <taxon>Methanobacteriaceae</taxon>
        <taxon>Methanobacterium</taxon>
    </lineage>
</organism>
<evidence type="ECO:0000256" key="4">
    <source>
        <dbReference type="NCBIfam" id="TIGR01922"/>
    </source>
</evidence>
<dbReference type="GO" id="GO:0006189">
    <property type="term" value="P:'de novo' IMP biosynthetic process"/>
    <property type="evidence" value="ECO:0007669"/>
    <property type="project" value="UniProtKB-UniRule"/>
</dbReference>
<dbReference type="GO" id="GO:0003937">
    <property type="term" value="F:IMP cyclohydrolase activity"/>
    <property type="evidence" value="ECO:0007669"/>
    <property type="project" value="UniProtKB-UniRule"/>
</dbReference>
<dbReference type="NCBIfam" id="NF003167">
    <property type="entry name" value="PRK04151.1"/>
    <property type="match status" value="1"/>
</dbReference>
<reference evidence="6 7" key="1">
    <citation type="submission" date="2013-12" db="EMBL/GenBank/DDBJ databases">
        <title>The complete genome sequence of Methanobacterium sp. BRM9.</title>
        <authorList>
            <consortium name="Pastoral Greenhouse Gas Research Consortium"/>
            <person name="Kelly W.J."/>
            <person name="Leahy S.C."/>
            <person name="Perry R."/>
            <person name="Li D."/>
            <person name="Altermann E."/>
            <person name="Lambie S.C."/>
            <person name="Attwood G.T."/>
        </authorList>
    </citation>
    <scope>NUCLEOTIDE SEQUENCE [LARGE SCALE GENOMIC DNA]</scope>
    <source>
        <strain evidence="6 7">BRM9</strain>
    </source>
</reference>
<dbReference type="Pfam" id="PF07826">
    <property type="entry name" value="IMP_cyclohyd"/>
    <property type="match status" value="1"/>
</dbReference>
<dbReference type="UniPathway" id="UPA00074">
    <property type="reaction ID" value="UER00135"/>
</dbReference>
<dbReference type="NCBIfam" id="TIGR01922">
    <property type="entry name" value="purO_arch"/>
    <property type="match status" value="1"/>
</dbReference>
<evidence type="ECO:0000256" key="1">
    <source>
        <dbReference type="ARBA" id="ARBA00022755"/>
    </source>
</evidence>
<accession>A0A089ZVR6</accession>